<keyword evidence="2" id="KW-1133">Transmembrane helix</keyword>
<sequence>MGHLILRAGQQRPTTSRLDHGHFRQPAGSHMDYWKTILALWWLLLLISAASVLFNLADQPESPKSINAHRILGFQMQSVPESPLSPLNTPRIPQRTMRPGRGRAYPALLLL</sequence>
<dbReference type="Proteomes" id="UP000689129">
    <property type="component" value="Unassembled WGS sequence"/>
</dbReference>
<keyword evidence="2" id="KW-0812">Transmembrane</keyword>
<evidence type="ECO:0000256" key="1">
    <source>
        <dbReference type="SAM" id="MobiDB-lite"/>
    </source>
</evidence>
<keyword evidence="2" id="KW-0472">Membrane</keyword>
<name>A0A8I3A0K5_VERLO</name>
<dbReference type="AlphaFoldDB" id="A0A8I3A0K5"/>
<reference evidence="3" key="1">
    <citation type="journal article" date="2021" name="Mol. Plant Pathol.">
        <title>A 20-kb lineage-specific genomic region tames virulence in pathogenic amphidiploid Verticillium longisporum.</title>
        <authorList>
            <person name="Harting R."/>
            <person name="Starke J."/>
            <person name="Kusch H."/>
            <person name="Poggeler S."/>
            <person name="Maurus I."/>
            <person name="Schluter R."/>
            <person name="Landesfeind M."/>
            <person name="Bulla I."/>
            <person name="Nowrousian M."/>
            <person name="de Jonge R."/>
            <person name="Stahlhut G."/>
            <person name="Hoff K.J."/>
            <person name="Asshauer K.P."/>
            <person name="Thurmer A."/>
            <person name="Stanke M."/>
            <person name="Daniel R."/>
            <person name="Morgenstern B."/>
            <person name="Thomma B.P.H.J."/>
            <person name="Kronstad J.W."/>
            <person name="Braus-Stromeyer S.A."/>
            <person name="Braus G.H."/>
        </authorList>
    </citation>
    <scope>NUCLEOTIDE SEQUENCE</scope>
    <source>
        <strain evidence="3">Vl32</strain>
    </source>
</reference>
<comment type="caution">
    <text evidence="3">The sequence shown here is derived from an EMBL/GenBank/DDBJ whole genome shotgun (WGS) entry which is preliminary data.</text>
</comment>
<accession>A0A8I3A0K5</accession>
<feature type="region of interest" description="Disordered" evidence="1">
    <location>
        <begin position="1"/>
        <end position="20"/>
    </location>
</feature>
<dbReference type="EMBL" id="JAEMWZ010000011">
    <property type="protein sequence ID" value="KAG7142963.1"/>
    <property type="molecule type" value="Genomic_DNA"/>
</dbReference>
<protein>
    <submittedName>
        <fullName evidence="3">Uncharacterized protein</fullName>
    </submittedName>
</protein>
<organism evidence="3 4">
    <name type="scientific">Verticillium longisporum</name>
    <name type="common">Verticillium dahliae var. longisporum</name>
    <dbReference type="NCBI Taxonomy" id="100787"/>
    <lineage>
        <taxon>Eukaryota</taxon>
        <taxon>Fungi</taxon>
        <taxon>Dikarya</taxon>
        <taxon>Ascomycota</taxon>
        <taxon>Pezizomycotina</taxon>
        <taxon>Sordariomycetes</taxon>
        <taxon>Hypocreomycetidae</taxon>
        <taxon>Glomerellales</taxon>
        <taxon>Plectosphaerellaceae</taxon>
        <taxon>Verticillium</taxon>
    </lineage>
</organism>
<evidence type="ECO:0000256" key="2">
    <source>
        <dbReference type="SAM" id="Phobius"/>
    </source>
</evidence>
<feature type="transmembrane region" description="Helical" evidence="2">
    <location>
        <begin position="39"/>
        <end position="57"/>
    </location>
</feature>
<evidence type="ECO:0000313" key="3">
    <source>
        <dbReference type="EMBL" id="KAG7142963.1"/>
    </source>
</evidence>
<proteinExistence type="predicted"/>
<gene>
    <name evidence="3" type="ORF">HYQ45_000723</name>
</gene>
<evidence type="ECO:0000313" key="4">
    <source>
        <dbReference type="Proteomes" id="UP000689129"/>
    </source>
</evidence>